<dbReference type="PROSITE" id="PS51186">
    <property type="entry name" value="GNAT"/>
    <property type="match status" value="1"/>
</dbReference>
<dbReference type="Pfam" id="PF00583">
    <property type="entry name" value="Acetyltransf_1"/>
    <property type="match status" value="1"/>
</dbReference>
<proteinExistence type="predicted"/>
<accession>A0A927GQ16</accession>
<dbReference type="Proteomes" id="UP000621560">
    <property type="component" value="Unassembled WGS sequence"/>
</dbReference>
<dbReference type="GO" id="GO:0016747">
    <property type="term" value="F:acyltransferase activity, transferring groups other than amino-acyl groups"/>
    <property type="evidence" value="ECO:0007669"/>
    <property type="project" value="InterPro"/>
</dbReference>
<name>A0A927GQ16_9BACL</name>
<evidence type="ECO:0000313" key="2">
    <source>
        <dbReference type="EMBL" id="MBD2843903.1"/>
    </source>
</evidence>
<dbReference type="Gene3D" id="3.40.630.30">
    <property type="match status" value="1"/>
</dbReference>
<keyword evidence="3" id="KW-1185">Reference proteome</keyword>
<dbReference type="InterPro" id="IPR000182">
    <property type="entry name" value="GNAT_dom"/>
</dbReference>
<dbReference type="EMBL" id="JACXIZ010000006">
    <property type="protein sequence ID" value="MBD2843903.1"/>
    <property type="molecule type" value="Genomic_DNA"/>
</dbReference>
<sequence length="168" mass="19128">MSEQIGLRAATAADEPMLYELYASSRQAEMHMWGWTPKQAEPFLRMQWHARKRSYAAEFPNARDQIIVKDGKAVGRCLLAARPTYWRLVDLALQETSRGQGIGTSVLRILQQRAAICGMALRLSVSPDNPALRLYERMGFAHKGGTEMHLFMQWLPGQDIDHMKGELR</sequence>
<dbReference type="RefSeq" id="WP_190914088.1">
    <property type="nucleotide sequence ID" value="NZ_JACXIZ010000006.1"/>
</dbReference>
<protein>
    <submittedName>
        <fullName evidence="2">GNAT family N-acetyltransferase</fullName>
    </submittedName>
</protein>
<comment type="caution">
    <text evidence="2">The sequence shown here is derived from an EMBL/GenBank/DDBJ whole genome shotgun (WGS) entry which is preliminary data.</text>
</comment>
<evidence type="ECO:0000313" key="3">
    <source>
        <dbReference type="Proteomes" id="UP000621560"/>
    </source>
</evidence>
<dbReference type="InterPro" id="IPR016181">
    <property type="entry name" value="Acyl_CoA_acyltransferase"/>
</dbReference>
<dbReference type="CDD" id="cd04301">
    <property type="entry name" value="NAT_SF"/>
    <property type="match status" value="1"/>
</dbReference>
<feature type="domain" description="N-acetyltransferase" evidence="1">
    <location>
        <begin position="5"/>
        <end position="161"/>
    </location>
</feature>
<evidence type="ECO:0000259" key="1">
    <source>
        <dbReference type="PROSITE" id="PS51186"/>
    </source>
</evidence>
<dbReference type="AlphaFoldDB" id="A0A927GQ16"/>
<organism evidence="2 3">
    <name type="scientific">Paenibacillus sabuli</name>
    <dbReference type="NCBI Taxonomy" id="2772509"/>
    <lineage>
        <taxon>Bacteria</taxon>
        <taxon>Bacillati</taxon>
        <taxon>Bacillota</taxon>
        <taxon>Bacilli</taxon>
        <taxon>Bacillales</taxon>
        <taxon>Paenibacillaceae</taxon>
        <taxon>Paenibacillus</taxon>
    </lineage>
</organism>
<gene>
    <name evidence="2" type="ORF">IDH44_01750</name>
</gene>
<reference evidence="2" key="1">
    <citation type="submission" date="2020-09" db="EMBL/GenBank/DDBJ databases">
        <title>A novel bacterium of genus Paenibacillus, isolated from South China Sea.</title>
        <authorList>
            <person name="Huang H."/>
            <person name="Mo K."/>
            <person name="Hu Y."/>
        </authorList>
    </citation>
    <scope>NUCLEOTIDE SEQUENCE</scope>
    <source>
        <strain evidence="2">IB182496</strain>
    </source>
</reference>
<dbReference type="SUPFAM" id="SSF55729">
    <property type="entry name" value="Acyl-CoA N-acyltransferases (Nat)"/>
    <property type="match status" value="1"/>
</dbReference>